<sequence>MTVTEEEWVRDYALLALRLDRRVAGSGGATMLIYRGPDEWRAGVEAEEPPPAGRLTADADRLLDELPFEAARARYLAAQVRAMRAVAGRLAGARPPLGEYARACLGVDVEWVAEEQFEAAHARLDAALPRSGGSLAARLRAWQDRHRLPSAEMGRLPELVGRAVAETRARTGALVALPPDEVVDCRVVPQAHYLAAGHHHGGRRSTIFINGGLPFNLADLLYVVAHEGHPGHIAESVLKEIHLLDAQGRTDHWVRFMLSPSFVLSEGLGLHAQSLVFPGDQAQAWLADNVLAERGVRPDGSDFAAVHEARNALWGAWANAAHLVAEGRPEAEIAAYLARWALLDETETGAALASIGAPGMSLYVFGYHHGWRLLESWLDSTDRAHRVRRLLTEQLLPADLQAESPRNGTPARHRAERG</sequence>
<dbReference type="EMBL" id="JBHTBH010000014">
    <property type="protein sequence ID" value="MFC7330936.1"/>
    <property type="molecule type" value="Genomic_DNA"/>
</dbReference>
<dbReference type="RefSeq" id="WP_379873572.1">
    <property type="nucleotide sequence ID" value="NZ_JBHTBH010000014.1"/>
</dbReference>
<evidence type="ECO:0000256" key="1">
    <source>
        <dbReference type="SAM" id="MobiDB-lite"/>
    </source>
</evidence>
<proteinExistence type="predicted"/>
<dbReference type="Proteomes" id="UP001596540">
    <property type="component" value="Unassembled WGS sequence"/>
</dbReference>
<evidence type="ECO:0000313" key="3">
    <source>
        <dbReference type="Proteomes" id="UP001596540"/>
    </source>
</evidence>
<gene>
    <name evidence="2" type="ORF">ACFQRF_24685</name>
</gene>
<evidence type="ECO:0008006" key="4">
    <source>
        <dbReference type="Google" id="ProtNLM"/>
    </source>
</evidence>
<accession>A0ABW2KNT0</accession>
<protein>
    <recommendedName>
        <fullName evidence="4">DUF885 domain-containing protein</fullName>
    </recommendedName>
</protein>
<feature type="region of interest" description="Disordered" evidence="1">
    <location>
        <begin position="399"/>
        <end position="418"/>
    </location>
</feature>
<keyword evidence="3" id="KW-1185">Reference proteome</keyword>
<evidence type="ECO:0000313" key="2">
    <source>
        <dbReference type="EMBL" id="MFC7330936.1"/>
    </source>
</evidence>
<name>A0ABW2KNT0_9ACTN</name>
<organism evidence="2 3">
    <name type="scientific">Marinactinospora rubrisoli</name>
    <dbReference type="NCBI Taxonomy" id="2715399"/>
    <lineage>
        <taxon>Bacteria</taxon>
        <taxon>Bacillati</taxon>
        <taxon>Actinomycetota</taxon>
        <taxon>Actinomycetes</taxon>
        <taxon>Streptosporangiales</taxon>
        <taxon>Nocardiopsidaceae</taxon>
        <taxon>Marinactinospora</taxon>
    </lineage>
</organism>
<reference evidence="3" key="1">
    <citation type="journal article" date="2019" name="Int. J. Syst. Evol. Microbiol.">
        <title>The Global Catalogue of Microorganisms (GCM) 10K type strain sequencing project: providing services to taxonomists for standard genome sequencing and annotation.</title>
        <authorList>
            <consortium name="The Broad Institute Genomics Platform"/>
            <consortium name="The Broad Institute Genome Sequencing Center for Infectious Disease"/>
            <person name="Wu L."/>
            <person name="Ma J."/>
        </authorList>
    </citation>
    <scope>NUCLEOTIDE SEQUENCE [LARGE SCALE GENOMIC DNA]</scope>
    <source>
        <strain evidence="3">CGMCC 4.7382</strain>
    </source>
</reference>
<comment type="caution">
    <text evidence="2">The sequence shown here is derived from an EMBL/GenBank/DDBJ whole genome shotgun (WGS) entry which is preliminary data.</text>
</comment>